<dbReference type="GO" id="GO:0071222">
    <property type="term" value="P:cellular response to lipopolysaccharide"/>
    <property type="evidence" value="ECO:0000318"/>
    <property type="project" value="GO_Central"/>
</dbReference>
<dbReference type="PANTHER" id="PTHR10078:SF25">
    <property type="entry name" value="INTERLEUKIN-36 ALPHA"/>
    <property type="match status" value="1"/>
</dbReference>
<keyword evidence="7" id="KW-1185">Reference proteome</keyword>
<evidence type="ECO:0000313" key="7">
    <source>
        <dbReference type="Proteomes" id="UP000002281"/>
    </source>
</evidence>
<comment type="similarity">
    <text evidence="2 5">Belongs to the IL-1 family.</text>
</comment>
<dbReference type="Gene3D" id="2.80.10.50">
    <property type="match status" value="1"/>
</dbReference>
<name>A0A9L0RDP2_HORSE</name>
<dbReference type="PANTHER" id="PTHR10078">
    <property type="entry name" value="INTERLEUKIN-1 FAMILY MEMBER"/>
    <property type="match status" value="1"/>
</dbReference>
<dbReference type="GO" id="GO:0006954">
    <property type="term" value="P:inflammatory response"/>
    <property type="evidence" value="ECO:0000318"/>
    <property type="project" value="GO_Central"/>
</dbReference>
<dbReference type="GO" id="GO:0019221">
    <property type="term" value="P:cytokine-mediated signaling pathway"/>
    <property type="evidence" value="ECO:0000318"/>
    <property type="project" value="GO_Central"/>
</dbReference>
<dbReference type="GO" id="GO:0005615">
    <property type="term" value="C:extracellular space"/>
    <property type="evidence" value="ECO:0000318"/>
    <property type="project" value="GO_Central"/>
</dbReference>
<dbReference type="Ensembl" id="ENSECAT00000132523.1">
    <property type="protein sequence ID" value="ENSECAP00000059765.1"/>
    <property type="gene ID" value="ENSECAG00000017738.4"/>
</dbReference>
<dbReference type="FunFam" id="2.80.10.50:FF:000013">
    <property type="entry name" value="Interleukin-1"/>
    <property type="match status" value="1"/>
</dbReference>
<keyword evidence="3 5" id="KW-0964">Secreted</keyword>
<evidence type="ECO:0000313" key="6">
    <source>
        <dbReference type="Ensembl" id="ENSECAP00000059765.1"/>
    </source>
</evidence>
<organism evidence="6 7">
    <name type="scientific">Equus caballus</name>
    <name type="common">Horse</name>
    <dbReference type="NCBI Taxonomy" id="9796"/>
    <lineage>
        <taxon>Eukaryota</taxon>
        <taxon>Metazoa</taxon>
        <taxon>Chordata</taxon>
        <taxon>Craniata</taxon>
        <taxon>Vertebrata</taxon>
        <taxon>Euteleostomi</taxon>
        <taxon>Mammalia</taxon>
        <taxon>Eutheria</taxon>
        <taxon>Laurasiatheria</taxon>
        <taxon>Perissodactyla</taxon>
        <taxon>Equidae</taxon>
        <taxon>Equus</taxon>
    </lineage>
</organism>
<proteinExistence type="inferred from homology"/>
<dbReference type="PRINTS" id="PR00264">
    <property type="entry name" value="INTERLEUKIN1"/>
</dbReference>
<evidence type="ECO:0000256" key="5">
    <source>
        <dbReference type="RuleBase" id="RU003753"/>
    </source>
</evidence>
<evidence type="ECO:0000256" key="3">
    <source>
        <dbReference type="ARBA" id="ARBA00022525"/>
    </source>
</evidence>
<dbReference type="SMART" id="SM00125">
    <property type="entry name" value="IL1"/>
    <property type="match status" value="1"/>
</dbReference>
<dbReference type="SUPFAM" id="SSF50353">
    <property type="entry name" value="Cytokine"/>
    <property type="match status" value="1"/>
</dbReference>
<protein>
    <recommendedName>
        <fullName evidence="5">Interleukin-1</fullName>
    </recommendedName>
</protein>
<dbReference type="CDD" id="cd23300">
    <property type="entry name" value="beta-trefoil_IL36"/>
    <property type="match status" value="1"/>
</dbReference>
<dbReference type="GO" id="GO:0005125">
    <property type="term" value="F:cytokine activity"/>
    <property type="evidence" value="ECO:0000318"/>
    <property type="project" value="GO_Central"/>
</dbReference>
<dbReference type="GO" id="GO:0006955">
    <property type="term" value="P:immune response"/>
    <property type="evidence" value="ECO:0000318"/>
    <property type="project" value="GO_Central"/>
</dbReference>
<reference evidence="6" key="2">
    <citation type="submission" date="2025-08" db="UniProtKB">
        <authorList>
            <consortium name="Ensembl"/>
        </authorList>
    </citation>
    <scope>IDENTIFICATION</scope>
    <source>
        <strain evidence="6">Thoroughbred</strain>
    </source>
</reference>
<dbReference type="AlphaFoldDB" id="A0A9L0RDP2"/>
<dbReference type="Proteomes" id="UP000002281">
    <property type="component" value="Chromosome 15"/>
</dbReference>
<dbReference type="InterPro" id="IPR008996">
    <property type="entry name" value="IL1/FGF"/>
</dbReference>
<accession>A0A9L0RDP2</accession>
<sequence length="187" mass="20752">DRLERRTWLLTSKKLAENPVNSSGALPDTALEGLSVAVPIVGNIQDNNHLVWFLQGQTLLSVPGKHDKVPATVAIVPCKCLETLEKDRGNPIYLGVKEPEFCLFCTKVGDQPALELKKQNIMELYNRPEPVKPFLFYHNQTGRTSTFESVAFPGWFIAACATGDCPLILTQELGKAYITDFEFTTLA</sequence>
<evidence type="ECO:0000256" key="4">
    <source>
        <dbReference type="ARBA" id="ARBA00034096"/>
    </source>
</evidence>
<evidence type="ECO:0000256" key="2">
    <source>
        <dbReference type="ARBA" id="ARBA00010448"/>
    </source>
</evidence>
<dbReference type="PRINTS" id="PR01360">
    <property type="entry name" value="INTRLEUKIN1X"/>
</dbReference>
<gene>
    <name evidence="6" type="primary">IL36A</name>
</gene>
<reference evidence="6" key="3">
    <citation type="submission" date="2025-09" db="UniProtKB">
        <authorList>
            <consortium name="Ensembl"/>
        </authorList>
    </citation>
    <scope>IDENTIFICATION</scope>
    <source>
        <strain evidence="6">Thoroughbred</strain>
    </source>
</reference>
<dbReference type="GeneTree" id="ENSGT00950000182943"/>
<dbReference type="GO" id="GO:0005149">
    <property type="term" value="F:interleukin-1 receptor binding"/>
    <property type="evidence" value="ECO:0007669"/>
    <property type="project" value="UniProtKB-UniRule"/>
</dbReference>
<reference evidence="6 7" key="1">
    <citation type="journal article" date="2009" name="Science">
        <title>Genome sequence, comparative analysis, and population genetics of the domestic horse.</title>
        <authorList>
            <consortium name="Broad Institute Genome Sequencing Platform"/>
            <consortium name="Broad Institute Whole Genome Assembly Team"/>
            <person name="Wade C.M."/>
            <person name="Giulotto E."/>
            <person name="Sigurdsson S."/>
            <person name="Zoli M."/>
            <person name="Gnerre S."/>
            <person name="Imsland F."/>
            <person name="Lear T.L."/>
            <person name="Adelson D.L."/>
            <person name="Bailey E."/>
            <person name="Bellone R.R."/>
            <person name="Bloecker H."/>
            <person name="Distl O."/>
            <person name="Edgar R.C."/>
            <person name="Garber M."/>
            <person name="Leeb T."/>
            <person name="Mauceli E."/>
            <person name="MacLeod J.N."/>
            <person name="Penedo M.C.T."/>
            <person name="Raison J.M."/>
            <person name="Sharpe T."/>
            <person name="Vogel J."/>
            <person name="Andersson L."/>
            <person name="Antczak D.F."/>
            <person name="Biagi T."/>
            <person name="Binns M.M."/>
            <person name="Chowdhary B.P."/>
            <person name="Coleman S.J."/>
            <person name="Della Valle G."/>
            <person name="Fryc S."/>
            <person name="Guerin G."/>
            <person name="Hasegawa T."/>
            <person name="Hill E.W."/>
            <person name="Jurka J."/>
            <person name="Kiialainen A."/>
            <person name="Lindgren G."/>
            <person name="Liu J."/>
            <person name="Magnani E."/>
            <person name="Mickelson J.R."/>
            <person name="Murray J."/>
            <person name="Nergadze S.G."/>
            <person name="Onofrio R."/>
            <person name="Pedroni S."/>
            <person name="Piras M.F."/>
            <person name="Raudsepp T."/>
            <person name="Rocchi M."/>
            <person name="Roeed K.H."/>
            <person name="Ryder O.A."/>
            <person name="Searle S."/>
            <person name="Skow L."/>
            <person name="Swinburne J.E."/>
            <person name="Syvaenen A.C."/>
            <person name="Tozaki T."/>
            <person name="Valberg S.J."/>
            <person name="Vaudin M."/>
            <person name="White J.R."/>
            <person name="Zody M.C."/>
            <person name="Lander E.S."/>
            <person name="Lindblad-Toh K."/>
        </authorList>
    </citation>
    <scope>NUCLEOTIDE SEQUENCE [LARGE SCALE GENOMIC DNA]</scope>
    <source>
        <strain evidence="6 7">Thoroughbred</strain>
    </source>
</reference>
<dbReference type="InterPro" id="IPR000975">
    <property type="entry name" value="IL-1_fam"/>
</dbReference>
<dbReference type="InterPro" id="IPR003297">
    <property type="entry name" value="IL-1RA/IL-36"/>
</dbReference>
<evidence type="ECO:0000256" key="1">
    <source>
        <dbReference type="ARBA" id="ARBA00004613"/>
    </source>
</evidence>
<comment type="function">
    <text evidence="4">Anti-inflammatory antagonist of interleukin-1 family of proinflammatory cytokines such as interleukin-1beta/IL1B and interleukin-1alpha/IL1A. Protects from immune dysregulation and uncontrolled systemic inflammation triggered by IL1 for a range of innate stimulatory agents such as pathogens.</text>
</comment>
<dbReference type="Pfam" id="PF00340">
    <property type="entry name" value="IL1"/>
    <property type="match status" value="1"/>
</dbReference>
<comment type="subcellular location">
    <subcellularLocation>
        <location evidence="1 5">Secreted</location>
    </subcellularLocation>
</comment>